<dbReference type="AlphaFoldDB" id="A0A7S1SKA1"/>
<dbReference type="InterPro" id="IPR036038">
    <property type="entry name" value="Aminotransferase-like"/>
</dbReference>
<accession>A0A7S1SKA1</accession>
<dbReference type="InterPro" id="IPR043132">
    <property type="entry name" value="BCAT-like_C"/>
</dbReference>
<dbReference type="SUPFAM" id="SSF56752">
    <property type="entry name" value="D-aminoacid aminotransferase-like PLP-dependent enzymes"/>
    <property type="match status" value="1"/>
</dbReference>
<dbReference type="InterPro" id="IPR043131">
    <property type="entry name" value="BCAT-like_N"/>
</dbReference>
<dbReference type="Gene3D" id="3.20.10.10">
    <property type="entry name" value="D-amino Acid Aminotransferase, subunit A, domain 2"/>
    <property type="match status" value="1"/>
</dbReference>
<dbReference type="GO" id="GO:0003824">
    <property type="term" value="F:catalytic activity"/>
    <property type="evidence" value="ECO:0007669"/>
    <property type="project" value="InterPro"/>
</dbReference>
<dbReference type="PANTHER" id="PTHR47703">
    <property type="entry name" value="D-AMINOACID AMINOTRANSFERASE-LIKE PLP-DEPENDENT ENZYMES SUPERFAMILY PROTEIN"/>
    <property type="match status" value="1"/>
</dbReference>
<sequence length="311" mass="34368">MLSSLVDDGELQTPPKTGFRPSNLLLNHQDGIYTAAVFDRRHGLVDWDLHLKRLDRSMHHLGAPESAEDYTTASPSKVALAVCRSTSTALRDFIKNNTERDWDRAMVTVVVTEREPSMIGVAPQYRVIVLAYPLPVQMPDQPAVAVGVHGRPRRNPSVKDASWARERQPIEQYKTSEMAEVLLSTETGEVTEGLVTNFFIVTVSAERESAVQTATVDYVLPGILRSRVLQACEALGIPVVYKSPDLKQSGEWTEAFITNCIRGIQPVHSVITDGLAAPSCIKLPSRDGTITRQLKGMLSQLQSFTPLHNLD</sequence>
<dbReference type="EMBL" id="HBGG01007241">
    <property type="protein sequence ID" value="CAD9201359.1"/>
    <property type="molecule type" value="Transcribed_RNA"/>
</dbReference>
<evidence type="ECO:0000256" key="1">
    <source>
        <dbReference type="SAM" id="MobiDB-lite"/>
    </source>
</evidence>
<name>A0A7S1SKA1_9CHLO</name>
<proteinExistence type="predicted"/>
<organism evidence="2">
    <name type="scientific">Tetraselmis chuii</name>
    <dbReference type="NCBI Taxonomy" id="63592"/>
    <lineage>
        <taxon>Eukaryota</taxon>
        <taxon>Viridiplantae</taxon>
        <taxon>Chlorophyta</taxon>
        <taxon>core chlorophytes</taxon>
        <taxon>Chlorodendrophyceae</taxon>
        <taxon>Chlorodendrales</taxon>
        <taxon>Chlorodendraceae</taxon>
        <taxon>Tetraselmis</taxon>
    </lineage>
</organism>
<reference evidence="2" key="1">
    <citation type="submission" date="2021-01" db="EMBL/GenBank/DDBJ databases">
        <authorList>
            <person name="Corre E."/>
            <person name="Pelletier E."/>
            <person name="Niang G."/>
            <person name="Scheremetjew M."/>
            <person name="Finn R."/>
            <person name="Kale V."/>
            <person name="Holt S."/>
            <person name="Cochrane G."/>
            <person name="Meng A."/>
            <person name="Brown T."/>
            <person name="Cohen L."/>
        </authorList>
    </citation>
    <scope>NUCLEOTIDE SEQUENCE</scope>
    <source>
        <strain evidence="2">PLY429</strain>
    </source>
</reference>
<dbReference type="Gene3D" id="3.30.470.10">
    <property type="match status" value="1"/>
</dbReference>
<dbReference type="Pfam" id="PF01063">
    <property type="entry name" value="Aminotran_4"/>
    <property type="match status" value="1"/>
</dbReference>
<dbReference type="PANTHER" id="PTHR47703:SF2">
    <property type="entry name" value="D-AMINOACID AMINOTRANSFERASE-LIKE PLP-DEPENDENT ENZYMES SUPERFAMILY PROTEIN"/>
    <property type="match status" value="1"/>
</dbReference>
<evidence type="ECO:0000313" key="2">
    <source>
        <dbReference type="EMBL" id="CAD9201359.1"/>
    </source>
</evidence>
<protein>
    <submittedName>
        <fullName evidence="2">Uncharacterized protein</fullName>
    </submittedName>
</protein>
<feature type="region of interest" description="Disordered" evidence="1">
    <location>
        <begin position="1"/>
        <end position="20"/>
    </location>
</feature>
<gene>
    <name evidence="2" type="ORF">TCHU04912_LOCUS3592</name>
</gene>
<dbReference type="InterPro" id="IPR001544">
    <property type="entry name" value="Aminotrans_IV"/>
</dbReference>